<dbReference type="GO" id="GO:0045910">
    <property type="term" value="P:negative regulation of DNA recombination"/>
    <property type="evidence" value="ECO:0007669"/>
    <property type="project" value="InterPro"/>
</dbReference>
<dbReference type="Gene3D" id="3.40.50.300">
    <property type="entry name" value="P-loop containing nucleotide triphosphate hydrolases"/>
    <property type="match status" value="1"/>
</dbReference>
<keyword evidence="6 7" id="KW-0238">DNA-binding</keyword>
<dbReference type="GO" id="GO:0006298">
    <property type="term" value="P:mismatch repair"/>
    <property type="evidence" value="ECO:0007669"/>
    <property type="project" value="InterPro"/>
</dbReference>
<evidence type="ECO:0000313" key="11">
    <source>
        <dbReference type="Proteomes" id="UP000705867"/>
    </source>
</evidence>
<dbReference type="SUPFAM" id="SSF52540">
    <property type="entry name" value="P-loop containing nucleoside triphosphate hydrolases"/>
    <property type="match status" value="1"/>
</dbReference>
<sequence>MAESSLRLLEFDRLLAHISSFAHSDASRHALLDLRPLRRKEDIEKRLGHVAEMLLLSQKGEPLKLFSFPDIAPFMTKVRPEGAVLEGFELSGFIPVLQMIAEILLQTEERGDIPRLREVIAFLTGFPDLLGALERSIDSEGGILDSASFALSEIRGRIRKLEGRIQRKLEEMVRDESVSVFLQDTFITNRSGRWVIPVRMDSKGQVPGVVHDVSKSGETAFVEPLHIIHLSNELENLMAEQRAEEIRILRKLSAGIREAAELIEIQYTVIVYLDTLNSVARFADSLQMQIPRINESGSINLVNARHPLLDLSLRKTDSGRRVVPLDVELGGGNTVMVITGSNAGGKTIAIKTIGLLLAMALSGMPVPADSSSDFPLVRSLLIDIGDEQSIESNLSTFSAHVTNISKILREADARALVLIDELGTGTDPDEGAALACAVLKELKSSDALVFATTHLTDIKGFVHRTEGMLNASMEFDQETLTPLYRLRVGEPGQSHALEIARKYGLPESIIDSAKAMLGGIKVEFDNLIADLNDKRGQYERGLEDLRKQRDEAEAGNRRLETLLAEAEARREELLAKAYQDASDVVMRVKREMYALLEEAKRKEREKSREALKQAGRIQEEVDRKLKELRKEGDGAPSLDELEEGDVVFVQSLGYDAPIVDINLKHNRVKVRAGNMEVEVPASDLRVKRGKKAEARKEDSYTGRHAEEAVPSRMNLVGVRVDDALSRLEPFLNHASLAGLNEITIIHGMGTGILSKAVREHLQGHPLVKRFRSGEPQEGGSGVTVVTLV</sequence>
<dbReference type="NCBIfam" id="TIGR01069">
    <property type="entry name" value="mutS2"/>
    <property type="match status" value="1"/>
</dbReference>
<dbReference type="PIRSF" id="PIRSF005814">
    <property type="entry name" value="MutS_YshD"/>
    <property type="match status" value="1"/>
</dbReference>
<dbReference type="InterPro" id="IPR027417">
    <property type="entry name" value="P-loop_NTPase"/>
</dbReference>
<dbReference type="SUPFAM" id="SSF48334">
    <property type="entry name" value="DNA repair protein MutS, domain III"/>
    <property type="match status" value="1"/>
</dbReference>
<dbReference type="PANTHER" id="PTHR48466">
    <property type="entry name" value="OS10G0509000 PROTEIN-RELATED"/>
    <property type="match status" value="1"/>
</dbReference>
<evidence type="ECO:0000256" key="8">
    <source>
        <dbReference type="SAM" id="Coils"/>
    </source>
</evidence>
<dbReference type="InterPro" id="IPR005747">
    <property type="entry name" value="MutS2"/>
</dbReference>
<dbReference type="SUPFAM" id="SSF160443">
    <property type="entry name" value="SMR domain-like"/>
    <property type="match status" value="1"/>
</dbReference>
<dbReference type="Pfam" id="PF00488">
    <property type="entry name" value="MutS_V"/>
    <property type="match status" value="1"/>
</dbReference>
<comment type="function">
    <text evidence="7">Acts as a ribosome collision sensor, splitting the ribosome into its 2 subunits. Detects stalled/collided 70S ribosomes which it binds and splits by an ATP-hydrolysis driven conformational change. Acts upstream of the ribosome quality control system (RQC), a ribosome-associated complex that mediates the extraction of incompletely synthesized nascent chains from stalled ribosomes and their subsequent degradation. Probably generates substrates for RQC.</text>
</comment>
<feature type="binding site" evidence="7">
    <location>
        <begin position="340"/>
        <end position="347"/>
    </location>
    <ligand>
        <name>ATP</name>
        <dbReference type="ChEBI" id="CHEBI:30616"/>
    </ligand>
</feature>
<evidence type="ECO:0000256" key="2">
    <source>
        <dbReference type="ARBA" id="ARBA00022741"/>
    </source>
</evidence>
<evidence type="ECO:0000256" key="6">
    <source>
        <dbReference type="ARBA" id="ARBA00023125"/>
    </source>
</evidence>
<gene>
    <name evidence="7" type="primary">mutS2</name>
    <name evidence="7" type="synonym">rqcU</name>
    <name evidence="10" type="ORF">K8I29_17690</name>
</gene>
<comment type="similarity">
    <text evidence="7">Belongs to the DNA mismatch repair MutS family. MutS2 subfamily.</text>
</comment>
<reference evidence="10" key="2">
    <citation type="submission" date="2021-08" db="EMBL/GenBank/DDBJ databases">
        <authorList>
            <person name="Dalcin Martins P."/>
        </authorList>
    </citation>
    <scope>NUCLEOTIDE SEQUENCE</scope>
    <source>
        <strain evidence="10">MAG_39</strain>
    </source>
</reference>
<dbReference type="Pfam" id="PF01713">
    <property type="entry name" value="Smr"/>
    <property type="match status" value="1"/>
</dbReference>
<organism evidence="10 11">
    <name type="scientific">Candidatus Nitrobium versatile</name>
    <dbReference type="NCBI Taxonomy" id="2884831"/>
    <lineage>
        <taxon>Bacteria</taxon>
        <taxon>Pseudomonadati</taxon>
        <taxon>Nitrospirota</taxon>
        <taxon>Nitrospiria</taxon>
        <taxon>Nitrospirales</taxon>
        <taxon>Nitrospiraceae</taxon>
        <taxon>Candidatus Nitrobium</taxon>
    </lineage>
</organism>
<keyword evidence="7 10" id="KW-0255">Endonuclease</keyword>
<reference evidence="10" key="1">
    <citation type="journal article" date="2021" name="bioRxiv">
        <title>Unraveling nitrogen, sulfur and carbon metabolic pathways and microbial community transcriptional responses to substrate deprivation and toxicity stresses in a bioreactor mimicking anoxic brackish coastal sediment conditions.</title>
        <authorList>
            <person name="Martins P.D."/>
            <person name="Echeveste M.J."/>
            <person name="Arshad A."/>
            <person name="Kurth J."/>
            <person name="Ouboter H."/>
            <person name="Jetten M.S.M."/>
            <person name="Welte C.U."/>
        </authorList>
    </citation>
    <scope>NUCLEOTIDE SEQUENCE</scope>
    <source>
        <strain evidence="10">MAG_39</strain>
    </source>
</reference>
<dbReference type="GO" id="GO:0016887">
    <property type="term" value="F:ATP hydrolysis activity"/>
    <property type="evidence" value="ECO:0007669"/>
    <property type="project" value="InterPro"/>
</dbReference>
<name>A0A953M339_9BACT</name>
<keyword evidence="3 7" id="KW-0378">Hydrolase</keyword>
<dbReference type="AlphaFoldDB" id="A0A953M339"/>
<dbReference type="InterPro" id="IPR036187">
    <property type="entry name" value="DNA_mismatch_repair_MutS_sf"/>
</dbReference>
<dbReference type="Gene3D" id="3.30.1370.110">
    <property type="match status" value="1"/>
</dbReference>
<dbReference type="CDD" id="cd06503">
    <property type="entry name" value="ATP-synt_Fo_b"/>
    <property type="match status" value="1"/>
</dbReference>
<dbReference type="InterPro" id="IPR000432">
    <property type="entry name" value="DNA_mismatch_repair_MutS_C"/>
</dbReference>
<dbReference type="GO" id="GO:0072344">
    <property type="term" value="P:rescue of stalled ribosome"/>
    <property type="evidence" value="ECO:0007669"/>
    <property type="project" value="UniProtKB-UniRule"/>
</dbReference>
<evidence type="ECO:0000256" key="3">
    <source>
        <dbReference type="ARBA" id="ARBA00022801"/>
    </source>
</evidence>
<dbReference type="Proteomes" id="UP000705867">
    <property type="component" value="Unassembled WGS sequence"/>
</dbReference>
<accession>A0A953M339</accession>
<keyword evidence="1 7" id="KW-0699">rRNA-binding</keyword>
<dbReference type="PROSITE" id="PS50828">
    <property type="entry name" value="SMR"/>
    <property type="match status" value="1"/>
</dbReference>
<evidence type="ECO:0000256" key="5">
    <source>
        <dbReference type="ARBA" id="ARBA00022884"/>
    </source>
</evidence>
<evidence type="ECO:0000256" key="1">
    <source>
        <dbReference type="ARBA" id="ARBA00022730"/>
    </source>
</evidence>
<dbReference type="SMART" id="SM00533">
    <property type="entry name" value="MUTSd"/>
    <property type="match status" value="1"/>
</dbReference>
<protein>
    <recommendedName>
        <fullName evidence="7">Endonuclease MutS2</fullName>
        <ecNumber evidence="7">3.1.-.-</ecNumber>
    </recommendedName>
    <alternativeName>
        <fullName evidence="7">Ribosome-associated protein quality control-upstream factor</fullName>
        <shortName evidence="7">RQC-upstream factor</shortName>
        <shortName evidence="7">RqcU</shortName>
        <ecNumber evidence="7">3.6.4.-</ecNumber>
    </alternativeName>
</protein>
<keyword evidence="4 7" id="KW-0067">ATP-binding</keyword>
<evidence type="ECO:0000313" key="10">
    <source>
        <dbReference type="EMBL" id="MBZ0158033.1"/>
    </source>
</evidence>
<dbReference type="GO" id="GO:0030983">
    <property type="term" value="F:mismatched DNA binding"/>
    <property type="evidence" value="ECO:0007669"/>
    <property type="project" value="InterPro"/>
</dbReference>
<feature type="domain" description="Smr" evidence="9">
    <location>
        <begin position="717"/>
        <end position="788"/>
    </location>
</feature>
<proteinExistence type="inferred from homology"/>
<dbReference type="InterPro" id="IPR007696">
    <property type="entry name" value="DNA_mismatch_repair_MutS_core"/>
</dbReference>
<comment type="caution">
    <text evidence="10">The sequence shown here is derived from an EMBL/GenBank/DDBJ whole genome shotgun (WGS) entry which is preliminary data.</text>
</comment>
<dbReference type="EMBL" id="JAIOIV010000132">
    <property type="protein sequence ID" value="MBZ0158033.1"/>
    <property type="molecule type" value="Genomic_DNA"/>
</dbReference>
<dbReference type="GO" id="GO:0140664">
    <property type="term" value="F:ATP-dependent DNA damage sensor activity"/>
    <property type="evidence" value="ECO:0007669"/>
    <property type="project" value="InterPro"/>
</dbReference>
<comment type="function">
    <text evidence="7">Endonuclease that is involved in the suppression of homologous recombination and thus may have a key role in the control of bacterial genetic diversity.</text>
</comment>
<evidence type="ECO:0000259" key="9">
    <source>
        <dbReference type="PROSITE" id="PS50828"/>
    </source>
</evidence>
<keyword evidence="8" id="KW-0175">Coiled coil</keyword>
<dbReference type="GO" id="GO:0004519">
    <property type="term" value="F:endonuclease activity"/>
    <property type="evidence" value="ECO:0007669"/>
    <property type="project" value="UniProtKB-UniRule"/>
</dbReference>
<keyword evidence="2 7" id="KW-0547">Nucleotide-binding</keyword>
<dbReference type="InterPro" id="IPR045076">
    <property type="entry name" value="MutS"/>
</dbReference>
<dbReference type="GO" id="GO:0043023">
    <property type="term" value="F:ribosomal large subunit binding"/>
    <property type="evidence" value="ECO:0007669"/>
    <property type="project" value="UniProtKB-UniRule"/>
</dbReference>
<dbReference type="InterPro" id="IPR002625">
    <property type="entry name" value="Smr_dom"/>
</dbReference>
<dbReference type="HAMAP" id="MF_00092">
    <property type="entry name" value="MutS2"/>
    <property type="match status" value="1"/>
</dbReference>
<evidence type="ECO:0000256" key="7">
    <source>
        <dbReference type="HAMAP-Rule" id="MF_00092"/>
    </source>
</evidence>
<evidence type="ECO:0000256" key="4">
    <source>
        <dbReference type="ARBA" id="ARBA00022840"/>
    </source>
</evidence>
<dbReference type="FunFam" id="3.40.50.300:FF:001531">
    <property type="entry name" value="Endonuclease MutS2"/>
    <property type="match status" value="1"/>
</dbReference>
<dbReference type="GO" id="GO:0005524">
    <property type="term" value="F:ATP binding"/>
    <property type="evidence" value="ECO:0007669"/>
    <property type="project" value="UniProtKB-UniRule"/>
</dbReference>
<dbReference type="GO" id="GO:0019843">
    <property type="term" value="F:rRNA binding"/>
    <property type="evidence" value="ECO:0007669"/>
    <property type="project" value="UniProtKB-UniRule"/>
</dbReference>
<feature type="coiled-coil region" evidence="8">
    <location>
        <begin position="528"/>
        <end position="631"/>
    </location>
</feature>
<comment type="subunit">
    <text evidence="7">Homodimer. Binds to stalled ribosomes, contacting rRNA.</text>
</comment>
<dbReference type="InterPro" id="IPR036063">
    <property type="entry name" value="Smr_dom_sf"/>
</dbReference>
<keyword evidence="7" id="KW-0540">Nuclease</keyword>
<dbReference type="EC" id="3.1.-.-" evidence="7"/>
<dbReference type="SMART" id="SM00463">
    <property type="entry name" value="SMR"/>
    <property type="match status" value="1"/>
</dbReference>
<dbReference type="EC" id="3.6.4.-" evidence="7"/>
<keyword evidence="5 7" id="KW-0694">RNA-binding</keyword>
<dbReference type="SMART" id="SM00534">
    <property type="entry name" value="MUTSac"/>
    <property type="match status" value="1"/>
</dbReference>
<dbReference type="PANTHER" id="PTHR48466:SF2">
    <property type="entry name" value="OS10G0509000 PROTEIN"/>
    <property type="match status" value="1"/>
</dbReference>